<dbReference type="InterPro" id="IPR005119">
    <property type="entry name" value="LysR_subst-bd"/>
</dbReference>
<dbReference type="EMBL" id="JBEQNB010000002">
    <property type="protein sequence ID" value="MES0832947.1"/>
    <property type="molecule type" value="Genomic_DNA"/>
</dbReference>
<keyword evidence="2" id="KW-0805">Transcription regulation</keyword>
<dbReference type="SUPFAM" id="SSF53850">
    <property type="entry name" value="Periplasmic binding protein-like II"/>
    <property type="match status" value="1"/>
</dbReference>
<keyword evidence="8" id="KW-1185">Reference proteome</keyword>
<evidence type="ECO:0000256" key="3">
    <source>
        <dbReference type="ARBA" id="ARBA00023125"/>
    </source>
</evidence>
<accession>A0ABV1ZPE1</accession>
<comment type="similarity">
    <text evidence="1">Belongs to the LysR transcriptional regulatory family.</text>
</comment>
<keyword evidence="4" id="KW-0804">Transcription</keyword>
<dbReference type="RefSeq" id="WP_352982778.1">
    <property type="nucleotide sequence ID" value="NZ_JBEQNB010000002.1"/>
</dbReference>
<gene>
    <name evidence="7" type="ORF">ABUK86_04130</name>
</gene>
<dbReference type="Proteomes" id="UP001432401">
    <property type="component" value="Unassembled WGS sequence"/>
</dbReference>
<evidence type="ECO:0000256" key="1">
    <source>
        <dbReference type="ARBA" id="ARBA00009437"/>
    </source>
</evidence>
<dbReference type="Pfam" id="PF03466">
    <property type="entry name" value="LysR_substrate"/>
    <property type="match status" value="1"/>
</dbReference>
<dbReference type="Gene3D" id="3.40.190.10">
    <property type="entry name" value="Periplasmic binding protein-like II"/>
    <property type="match status" value="2"/>
</dbReference>
<evidence type="ECO:0000256" key="2">
    <source>
        <dbReference type="ARBA" id="ARBA00023015"/>
    </source>
</evidence>
<name>A0ABV1ZPE1_9ACTN</name>
<keyword evidence="3" id="KW-0238">DNA-binding</keyword>
<protein>
    <submittedName>
        <fullName evidence="7">LysR substrate-binding domain-containing protein</fullName>
    </submittedName>
</protein>
<evidence type="ECO:0000313" key="8">
    <source>
        <dbReference type="Proteomes" id="UP001432401"/>
    </source>
</evidence>
<evidence type="ECO:0000313" key="7">
    <source>
        <dbReference type="EMBL" id="MES0832947.1"/>
    </source>
</evidence>
<comment type="caution">
    <text evidence="7">The sequence shown here is derived from an EMBL/GenBank/DDBJ whole genome shotgun (WGS) entry which is preliminary data.</text>
</comment>
<evidence type="ECO:0000259" key="6">
    <source>
        <dbReference type="Pfam" id="PF03466"/>
    </source>
</evidence>
<reference evidence="7 8" key="1">
    <citation type="submission" date="2024-06" db="EMBL/GenBank/DDBJ databases">
        <authorList>
            <person name="Bataeva Y.V."/>
            <person name="Grigorian L.N."/>
            <person name="Solomentsev V.I."/>
        </authorList>
    </citation>
    <scope>NUCLEOTIDE SEQUENCE [LARGE SCALE GENOMIC DNA]</scope>
    <source>
        <strain evidence="8">SCPM-O-B-12605 (RCAM04882)</strain>
    </source>
</reference>
<feature type="region of interest" description="Disordered" evidence="5">
    <location>
        <begin position="73"/>
        <end position="98"/>
    </location>
</feature>
<evidence type="ECO:0000256" key="5">
    <source>
        <dbReference type="SAM" id="MobiDB-lite"/>
    </source>
</evidence>
<feature type="domain" description="LysR substrate-binding" evidence="6">
    <location>
        <begin position="2"/>
        <end position="80"/>
    </location>
</feature>
<proteinExistence type="inferred from homology"/>
<organism evidence="7 8">
    <name type="scientific">Nocardiopsis tropica</name>
    <dbReference type="NCBI Taxonomy" id="109330"/>
    <lineage>
        <taxon>Bacteria</taxon>
        <taxon>Bacillati</taxon>
        <taxon>Actinomycetota</taxon>
        <taxon>Actinomycetes</taxon>
        <taxon>Streptosporangiales</taxon>
        <taxon>Nocardiopsidaceae</taxon>
        <taxon>Nocardiopsis</taxon>
    </lineage>
</organism>
<sequence length="98" mass="10147">MLHAACSAAGFSPRVAHHAKEWVAVTALVARGFGVCLLPRLAPVPPEHAVRRLPLAGAPAPPQRLVACVRRGSGGRPAVARGPEALHRPAREMSPGTG</sequence>
<evidence type="ECO:0000256" key="4">
    <source>
        <dbReference type="ARBA" id="ARBA00023163"/>
    </source>
</evidence>
<dbReference type="PANTHER" id="PTHR30346:SF29">
    <property type="entry name" value="LYSR SUBSTRATE-BINDING"/>
    <property type="match status" value="1"/>
</dbReference>
<dbReference type="PANTHER" id="PTHR30346">
    <property type="entry name" value="TRANSCRIPTIONAL DUAL REGULATOR HCAR-RELATED"/>
    <property type="match status" value="1"/>
</dbReference>